<protein>
    <submittedName>
        <fullName evidence="2">Uncharacterized protein</fullName>
    </submittedName>
</protein>
<reference evidence="2" key="1">
    <citation type="submission" date="2022-11" db="UniProtKB">
        <authorList>
            <consortium name="WormBaseParasite"/>
        </authorList>
    </citation>
    <scope>IDENTIFICATION</scope>
</reference>
<sequence>MKVSTINLEVKRHELQTRSIEAEKMHRRINEMFDRNTEVSEELDNIRSSINECRGQLDLLNDQKSDADGRVSSCTADIEGIRRRMAECNKRREDTLRRIKDLGTLAVDITARFGNMRRKELETQWMDSLNHMKKFTNVNKKALDQFVRSTAERDN</sequence>
<dbReference type="WBParaSite" id="ES5_v2.g30699.t1">
    <property type="protein sequence ID" value="ES5_v2.g30699.t1"/>
    <property type="gene ID" value="ES5_v2.g30699"/>
</dbReference>
<organism evidence="1 2">
    <name type="scientific">Panagrolaimus sp. ES5</name>
    <dbReference type="NCBI Taxonomy" id="591445"/>
    <lineage>
        <taxon>Eukaryota</taxon>
        <taxon>Metazoa</taxon>
        <taxon>Ecdysozoa</taxon>
        <taxon>Nematoda</taxon>
        <taxon>Chromadorea</taxon>
        <taxon>Rhabditida</taxon>
        <taxon>Tylenchina</taxon>
        <taxon>Panagrolaimomorpha</taxon>
        <taxon>Panagrolaimoidea</taxon>
        <taxon>Panagrolaimidae</taxon>
        <taxon>Panagrolaimus</taxon>
    </lineage>
</organism>
<evidence type="ECO:0000313" key="1">
    <source>
        <dbReference type="Proteomes" id="UP000887579"/>
    </source>
</evidence>
<proteinExistence type="predicted"/>
<name>A0AC34GM75_9BILA</name>
<accession>A0AC34GM75</accession>
<evidence type="ECO:0000313" key="2">
    <source>
        <dbReference type="WBParaSite" id="ES5_v2.g30699.t1"/>
    </source>
</evidence>
<dbReference type="Proteomes" id="UP000887579">
    <property type="component" value="Unplaced"/>
</dbReference>